<dbReference type="InterPro" id="IPR003816">
    <property type="entry name" value="Nitrate_red_gam"/>
</dbReference>
<dbReference type="GO" id="GO:0046872">
    <property type="term" value="F:metal ion binding"/>
    <property type="evidence" value="ECO:0007669"/>
    <property type="project" value="UniProtKB-KW"/>
</dbReference>
<evidence type="ECO:0000256" key="8">
    <source>
        <dbReference type="ARBA" id="ARBA00022982"/>
    </source>
</evidence>
<keyword evidence="5 16" id="KW-0349">Heme</keyword>
<keyword evidence="6 17" id="KW-0812">Transmembrane</keyword>
<evidence type="ECO:0000313" key="19">
    <source>
        <dbReference type="EMBL" id="AIJ08449.1"/>
    </source>
</evidence>
<dbReference type="InterPro" id="IPR051936">
    <property type="entry name" value="Heme-iron_electron_transfer"/>
</dbReference>
<dbReference type="PANTHER" id="PTHR30598:SF3">
    <property type="entry name" value="RESPIRATORY NITRATE REDUCTASE 1 GAMMA CHAIN"/>
    <property type="match status" value="1"/>
</dbReference>
<feature type="binding site" description="axial binding residue" evidence="16">
    <location>
        <position position="206"/>
    </location>
    <ligand>
        <name>heme b</name>
        <dbReference type="ChEBI" id="CHEBI:60344"/>
        <label>1</label>
    </ligand>
    <ligandPart>
        <name>Fe</name>
        <dbReference type="ChEBI" id="CHEBI:18248"/>
    </ligandPart>
</feature>
<accession>A0A076LS77</accession>
<keyword evidence="12" id="KW-0534">Nitrate assimilation</keyword>
<feature type="transmembrane region" description="Helical" evidence="17">
    <location>
        <begin position="190"/>
        <end position="216"/>
    </location>
</feature>
<comment type="catalytic activity">
    <reaction evidence="14">
        <text>nitrate + a quinol = a quinone + nitrite + H2O</text>
        <dbReference type="Rhea" id="RHEA:56144"/>
        <dbReference type="ChEBI" id="CHEBI:15377"/>
        <dbReference type="ChEBI" id="CHEBI:16301"/>
        <dbReference type="ChEBI" id="CHEBI:17632"/>
        <dbReference type="ChEBI" id="CHEBI:24646"/>
        <dbReference type="ChEBI" id="CHEBI:132124"/>
        <dbReference type="EC" id="1.7.5.1"/>
    </reaction>
</comment>
<dbReference type="Gene3D" id="1.20.950.20">
    <property type="entry name" value="Transmembrane di-heme cytochromes, Chain C"/>
    <property type="match status" value="1"/>
</dbReference>
<evidence type="ECO:0000256" key="14">
    <source>
        <dbReference type="ARBA" id="ARBA00048294"/>
    </source>
</evidence>
<feature type="transmembrane region" description="Helical" evidence="17">
    <location>
        <begin position="92"/>
        <end position="110"/>
    </location>
</feature>
<evidence type="ECO:0000313" key="20">
    <source>
        <dbReference type="Proteomes" id="UP000028681"/>
    </source>
</evidence>
<keyword evidence="11 16" id="KW-0408">Iron</keyword>
<evidence type="ECO:0000256" key="11">
    <source>
        <dbReference type="ARBA" id="ARBA00023004"/>
    </source>
</evidence>
<evidence type="ECO:0000256" key="15">
    <source>
        <dbReference type="ARBA" id="ARBA00063882"/>
    </source>
</evidence>
<dbReference type="KEGG" id="ete:ETEE_2004"/>
<dbReference type="FunFam" id="1.20.950.20:FF:000001">
    <property type="entry name" value="Respiratory nitrate reductase subunit gamma"/>
    <property type="match status" value="1"/>
</dbReference>
<evidence type="ECO:0000256" key="13">
    <source>
        <dbReference type="ARBA" id="ARBA00023136"/>
    </source>
</evidence>
<feature type="binding site" description="axial binding residue" evidence="16">
    <location>
        <position position="67"/>
    </location>
    <ligand>
        <name>heme b</name>
        <dbReference type="ChEBI" id="CHEBI:60344"/>
        <label>1</label>
    </ligand>
    <ligandPart>
        <name>Fe</name>
        <dbReference type="ChEBI" id="CHEBI:18248"/>
    </ligandPart>
</feature>
<dbReference type="EMBL" id="CP006664">
    <property type="protein sequence ID" value="AIJ08449.1"/>
    <property type="molecule type" value="Genomic_DNA"/>
</dbReference>
<dbReference type="GO" id="GO:0005886">
    <property type="term" value="C:plasma membrane"/>
    <property type="evidence" value="ECO:0007669"/>
    <property type="project" value="UniProtKB-SubCell"/>
</dbReference>
<dbReference type="Proteomes" id="UP000028681">
    <property type="component" value="Chromosome"/>
</dbReference>
<keyword evidence="7" id="KW-0479">Metal-binding</keyword>
<dbReference type="InterPro" id="IPR036197">
    <property type="entry name" value="NarG-like_sf"/>
</dbReference>
<dbReference type="RefSeq" id="WP_034162999.1">
    <property type="nucleotide sequence ID" value="NZ_CP006664.1"/>
</dbReference>
<evidence type="ECO:0000256" key="17">
    <source>
        <dbReference type="SAM" id="Phobius"/>
    </source>
</evidence>
<proteinExistence type="predicted"/>
<dbReference type="GO" id="GO:0042128">
    <property type="term" value="P:nitrate assimilation"/>
    <property type="evidence" value="ECO:0007669"/>
    <property type="project" value="UniProtKB-KW"/>
</dbReference>
<dbReference type="Pfam" id="PF02665">
    <property type="entry name" value="Nitrate_red_gam"/>
    <property type="match status" value="1"/>
</dbReference>
<evidence type="ECO:0000256" key="3">
    <source>
        <dbReference type="ARBA" id="ARBA00022448"/>
    </source>
</evidence>
<evidence type="ECO:0000256" key="5">
    <source>
        <dbReference type="ARBA" id="ARBA00022617"/>
    </source>
</evidence>
<dbReference type="GO" id="GO:0020037">
    <property type="term" value="F:heme binding"/>
    <property type="evidence" value="ECO:0007669"/>
    <property type="project" value="TreeGrafter"/>
</dbReference>
<feature type="transmembrane region" description="Helical" evidence="17">
    <location>
        <begin position="12"/>
        <end position="30"/>
    </location>
</feature>
<evidence type="ECO:0000256" key="4">
    <source>
        <dbReference type="ARBA" id="ARBA00022475"/>
    </source>
</evidence>
<keyword evidence="3" id="KW-0813">Transport</keyword>
<evidence type="ECO:0000256" key="1">
    <source>
        <dbReference type="ARBA" id="ARBA00004651"/>
    </source>
</evidence>
<evidence type="ECO:0000256" key="9">
    <source>
        <dbReference type="ARBA" id="ARBA00022989"/>
    </source>
</evidence>
<comment type="subcellular location">
    <subcellularLocation>
        <location evidence="1">Cell membrane</location>
        <topology evidence="1">Multi-pass membrane protein</topology>
    </subcellularLocation>
</comment>
<evidence type="ECO:0000256" key="16">
    <source>
        <dbReference type="PIRSR" id="PIRSR603816-1"/>
    </source>
</evidence>
<dbReference type="GeneID" id="33939613"/>
<evidence type="ECO:0000256" key="10">
    <source>
        <dbReference type="ARBA" id="ARBA00023002"/>
    </source>
</evidence>
<dbReference type="InterPro" id="IPR023234">
    <property type="entry name" value="NarG-like_domain"/>
</dbReference>
<gene>
    <name evidence="19" type="primary">narI</name>
    <name evidence="19" type="ORF">ETEE_2004</name>
</gene>
<keyword evidence="8" id="KW-0249">Electron transport</keyword>
<reference evidence="19 20" key="1">
    <citation type="journal article" date="2012" name="PLoS ONE">
        <title>Edwardsiella comparative phylogenomics reveal the new intra/inter-species taxonomic relationships, virulence evolution and niche adaptation mechanisms.</title>
        <authorList>
            <person name="Yang M."/>
            <person name="Lv Y."/>
            <person name="Xiao J."/>
            <person name="Wu H."/>
            <person name="Zheng H."/>
            <person name="Liu Q."/>
            <person name="Zhang Y."/>
            <person name="Wang Q."/>
        </authorList>
    </citation>
    <scope>NUCLEOTIDE SEQUENCE [LARGE SCALE GENOMIC DNA]</scope>
    <source>
        <strain evidence="20">080813</strain>
    </source>
</reference>
<dbReference type="GO" id="GO:0160182">
    <property type="term" value="F:nitrate reductase (quinone) activity"/>
    <property type="evidence" value="ECO:0007669"/>
    <property type="project" value="UniProtKB-EC"/>
</dbReference>
<dbReference type="GO" id="GO:0009325">
    <property type="term" value="C:nitrate reductase complex"/>
    <property type="evidence" value="ECO:0007669"/>
    <property type="project" value="InterPro"/>
</dbReference>
<dbReference type="EC" id="1.7.5.1" evidence="2"/>
<evidence type="ECO:0000259" key="18">
    <source>
        <dbReference type="Pfam" id="PF02665"/>
    </source>
</evidence>
<dbReference type="AlphaFoldDB" id="A0A076LS77"/>
<organism evidence="19 20">
    <name type="scientific">Edwardsiella anguillarum ET080813</name>
    <dbReference type="NCBI Taxonomy" id="667120"/>
    <lineage>
        <taxon>Bacteria</taxon>
        <taxon>Pseudomonadati</taxon>
        <taxon>Pseudomonadota</taxon>
        <taxon>Gammaproteobacteria</taxon>
        <taxon>Enterobacterales</taxon>
        <taxon>Hafniaceae</taxon>
        <taxon>Edwardsiella</taxon>
    </lineage>
</organism>
<protein>
    <recommendedName>
        <fullName evidence="2">nitrate reductase (quinone)</fullName>
        <ecNumber evidence="2">1.7.5.1</ecNumber>
    </recommendedName>
</protein>
<keyword evidence="10 19" id="KW-0560">Oxidoreductase</keyword>
<feature type="domain" description="NarG-like" evidence="18">
    <location>
        <begin position="6"/>
        <end position="223"/>
    </location>
</feature>
<feature type="binding site" description="axial binding residue" evidence="16">
    <location>
        <position position="188"/>
    </location>
    <ligand>
        <name>heme b</name>
        <dbReference type="ChEBI" id="CHEBI:60344"/>
        <label>1</label>
    </ligand>
    <ligandPart>
        <name>Fe</name>
        <dbReference type="ChEBI" id="CHEBI:18248"/>
    </ligandPart>
</feature>
<dbReference type="NCBIfam" id="TIGR00351">
    <property type="entry name" value="narI"/>
    <property type="match status" value="1"/>
</dbReference>
<sequence>MSALSYFLFNIYPYIAITVLLLGCLYRFDYGQYTWKSGSSLLMANGRYSRYALNLFHVGMLGVFFGHVAGLLTPRSWYDAYISSQTHQILELIAGSVFGTLLLIGALMLLARRLFCARVAATSPFSDKLILILLTIQICLGMLTIPVDLLHPSGATLQNLISWSQGIVTFRPDPAQYLQEVNWLFKVHMVLGLTIFLIFPFTRLVHICSLPLGYLLRRRQVVKTLR</sequence>
<evidence type="ECO:0000256" key="12">
    <source>
        <dbReference type="ARBA" id="ARBA00023063"/>
    </source>
</evidence>
<feature type="transmembrane region" description="Helical" evidence="17">
    <location>
        <begin position="51"/>
        <end position="72"/>
    </location>
</feature>
<evidence type="ECO:0000256" key="2">
    <source>
        <dbReference type="ARBA" id="ARBA00012500"/>
    </source>
</evidence>
<comment type="subunit">
    <text evidence="15">Dimer of heterotrimers each composed of an alpha, a beta and a gamma chain. Alpha and beta are catalytic chains; gamma chains are involved in binding the enzyme complex to the cytoplasmic membrane.</text>
</comment>
<feature type="transmembrane region" description="Helical" evidence="17">
    <location>
        <begin position="130"/>
        <end position="147"/>
    </location>
</feature>
<dbReference type="SUPFAM" id="SSF103501">
    <property type="entry name" value="Respiratory nitrate reductase 1 gamma chain"/>
    <property type="match status" value="1"/>
</dbReference>
<dbReference type="HOGENOM" id="CLU_092378_1_0_6"/>
<dbReference type="PANTHER" id="PTHR30598">
    <property type="entry name" value="NITRATE REDUCTASE PRIVATE CHAPERONE, REDOX ENZYME MATURATION PROTEIN REMP FAMILY"/>
    <property type="match status" value="1"/>
</dbReference>
<evidence type="ECO:0000256" key="7">
    <source>
        <dbReference type="ARBA" id="ARBA00022723"/>
    </source>
</evidence>
<name>A0A076LS77_9GAMM</name>
<dbReference type="GO" id="GO:0019645">
    <property type="term" value="P:anaerobic electron transport chain"/>
    <property type="evidence" value="ECO:0007669"/>
    <property type="project" value="TreeGrafter"/>
</dbReference>
<feature type="binding site" description="axial binding residue" evidence="16">
    <location>
        <position position="57"/>
    </location>
    <ligand>
        <name>heme b</name>
        <dbReference type="ChEBI" id="CHEBI:60344"/>
        <label>1</label>
    </ligand>
    <ligandPart>
        <name>Fe</name>
        <dbReference type="ChEBI" id="CHEBI:18248"/>
    </ligandPart>
</feature>
<evidence type="ECO:0000256" key="6">
    <source>
        <dbReference type="ARBA" id="ARBA00022692"/>
    </source>
</evidence>
<keyword evidence="13 17" id="KW-0472">Membrane</keyword>
<keyword evidence="9 17" id="KW-1133">Transmembrane helix</keyword>
<keyword evidence="4" id="KW-1003">Cell membrane</keyword>
<dbReference type="GO" id="GO:0009055">
    <property type="term" value="F:electron transfer activity"/>
    <property type="evidence" value="ECO:0007669"/>
    <property type="project" value="TreeGrafter"/>
</dbReference>